<protein>
    <recommendedName>
        <fullName evidence="2 5">Protein-tyrosine sulfotransferase</fullName>
        <ecNumber evidence="2 5">2.8.2.20</ecNumber>
    </recommendedName>
</protein>
<comment type="catalytic activity">
    <reaction evidence="4 5">
        <text>L-tyrosyl-[protein] + 3'-phosphoadenylyl sulfate = O-sulfo-L-tyrosine-[protein] + adenosine 3',5'-bisphosphate + H(+)</text>
        <dbReference type="Rhea" id="RHEA:16801"/>
        <dbReference type="Rhea" id="RHEA-COMP:10136"/>
        <dbReference type="Rhea" id="RHEA-COMP:11688"/>
        <dbReference type="ChEBI" id="CHEBI:15378"/>
        <dbReference type="ChEBI" id="CHEBI:46858"/>
        <dbReference type="ChEBI" id="CHEBI:58339"/>
        <dbReference type="ChEBI" id="CHEBI:58343"/>
        <dbReference type="ChEBI" id="CHEBI:65286"/>
        <dbReference type="EC" id="2.8.2.20"/>
    </reaction>
</comment>
<organism evidence="6 7">
    <name type="scientific">Cherax quadricarinatus</name>
    <name type="common">Australian red claw crayfish</name>
    <dbReference type="NCBI Taxonomy" id="27406"/>
    <lineage>
        <taxon>Eukaryota</taxon>
        <taxon>Metazoa</taxon>
        <taxon>Ecdysozoa</taxon>
        <taxon>Arthropoda</taxon>
        <taxon>Crustacea</taxon>
        <taxon>Multicrustacea</taxon>
        <taxon>Malacostraca</taxon>
        <taxon>Eumalacostraca</taxon>
        <taxon>Eucarida</taxon>
        <taxon>Decapoda</taxon>
        <taxon>Pleocyemata</taxon>
        <taxon>Astacidea</taxon>
        <taxon>Parastacoidea</taxon>
        <taxon>Parastacidae</taxon>
        <taxon>Cherax</taxon>
    </lineage>
</organism>
<keyword evidence="7" id="KW-1185">Reference proteome</keyword>
<evidence type="ECO:0000313" key="6">
    <source>
        <dbReference type="EMBL" id="KAK8738588.1"/>
    </source>
</evidence>
<reference evidence="6 7" key="1">
    <citation type="journal article" date="2024" name="BMC Genomics">
        <title>Genome assembly of redclaw crayfish (Cherax quadricarinatus) provides insights into its immune adaptation and hypoxia tolerance.</title>
        <authorList>
            <person name="Liu Z."/>
            <person name="Zheng J."/>
            <person name="Li H."/>
            <person name="Fang K."/>
            <person name="Wang S."/>
            <person name="He J."/>
            <person name="Zhou D."/>
            <person name="Weng S."/>
            <person name="Chi M."/>
            <person name="Gu Z."/>
            <person name="He J."/>
            <person name="Li F."/>
            <person name="Wang M."/>
        </authorList>
    </citation>
    <scope>NUCLEOTIDE SEQUENCE [LARGE SCALE GENOMIC DNA]</scope>
    <source>
        <strain evidence="6">ZL_2023a</strain>
    </source>
</reference>
<dbReference type="EC" id="2.8.2.20" evidence="2 5"/>
<evidence type="ECO:0000256" key="1">
    <source>
        <dbReference type="ARBA" id="ARBA00009988"/>
    </source>
</evidence>
<comment type="function">
    <text evidence="5">Catalyzes the O-sulfation of tyrosine residues within acidic motifs of polypeptides, using 3'-phosphoadenylyl sulfate (PAPS) as cosubstrate.</text>
</comment>
<dbReference type="Gene3D" id="3.40.50.300">
    <property type="entry name" value="P-loop containing nucleotide triphosphate hydrolases"/>
    <property type="match status" value="1"/>
</dbReference>
<dbReference type="InterPro" id="IPR026634">
    <property type="entry name" value="TPST-like"/>
</dbReference>
<dbReference type="InterPro" id="IPR027417">
    <property type="entry name" value="P-loop_NTPase"/>
</dbReference>
<dbReference type="PANTHER" id="PTHR12788">
    <property type="entry name" value="PROTEIN-TYROSINE SULFOTRANSFERASE 2"/>
    <property type="match status" value="1"/>
</dbReference>
<comment type="similarity">
    <text evidence="1 5">Belongs to the protein sulfotransferase family.</text>
</comment>
<dbReference type="Pfam" id="PF13469">
    <property type="entry name" value="Sulfotransfer_3"/>
    <property type="match status" value="1"/>
</dbReference>
<dbReference type="EMBL" id="JARKIK010000039">
    <property type="protein sequence ID" value="KAK8738588.1"/>
    <property type="molecule type" value="Genomic_DNA"/>
</dbReference>
<dbReference type="SUPFAM" id="SSF52540">
    <property type="entry name" value="P-loop containing nucleoside triphosphate hydrolases"/>
    <property type="match status" value="1"/>
</dbReference>
<dbReference type="PANTHER" id="PTHR12788:SF10">
    <property type="entry name" value="PROTEIN-TYROSINE SULFOTRANSFERASE"/>
    <property type="match status" value="1"/>
</dbReference>
<gene>
    <name evidence="6" type="ORF">OTU49_003954</name>
</gene>
<evidence type="ECO:0000256" key="2">
    <source>
        <dbReference type="ARBA" id="ARBA00013262"/>
    </source>
</evidence>
<keyword evidence="3 5" id="KW-0808">Transferase</keyword>
<evidence type="ECO:0000256" key="5">
    <source>
        <dbReference type="RuleBase" id="RU365018"/>
    </source>
</evidence>
<accession>A0AAW0XF07</accession>
<evidence type="ECO:0000256" key="4">
    <source>
        <dbReference type="ARBA" id="ARBA00048460"/>
    </source>
</evidence>
<dbReference type="GO" id="GO:0008476">
    <property type="term" value="F:protein-tyrosine sulfotransferase activity"/>
    <property type="evidence" value="ECO:0007669"/>
    <property type="project" value="UniProtKB-EC"/>
</dbReference>
<proteinExistence type="inferred from homology"/>
<dbReference type="AlphaFoldDB" id="A0AAW0XF07"/>
<dbReference type="Proteomes" id="UP001445076">
    <property type="component" value="Unassembled WGS sequence"/>
</dbReference>
<sequence>MEEKIVDKKSAVQDGADSSTKTNEVLTVVAKLLVLVVLVGISLSLPSPADVSLHHVQVPPTPGETCSTTMSATRHTLALSPLEEEVLTPLEPFIMLSGLPGAETRLMRALLDDHPQVRCGESLGVIHNMVRLWRTFTAPAERQRLQLAGISQMVVMEAAQLFLLDVLANNGPSASRLCTRDVLALTGGVFLKTLFPNVKFIFLVRDTRAAATHLVHRQVPVMGRRLRSVEEGLRMLEDLLMLLRRECRMLGPHHCLPVHYEALVLNPRKTLERVLEFLEVEWDEAVLHHHLHTGVFVSSKRQLYLDSLTAWVVHFPDYLKLCPRCYYHQAKFLGYDSFSFPPDYSRLASYDWSSPMPWRPGRGVQEFLTLVGKLAAKGAGQPVHNNSHVDLYMRAFLYV</sequence>
<comment type="caution">
    <text evidence="6">The sequence shown here is derived from an EMBL/GenBank/DDBJ whole genome shotgun (WGS) entry which is preliminary data.</text>
</comment>
<dbReference type="GO" id="GO:0005794">
    <property type="term" value="C:Golgi apparatus"/>
    <property type="evidence" value="ECO:0007669"/>
    <property type="project" value="UniProtKB-ARBA"/>
</dbReference>
<name>A0AAW0XF07_CHEQU</name>
<evidence type="ECO:0000256" key="3">
    <source>
        <dbReference type="ARBA" id="ARBA00022679"/>
    </source>
</evidence>
<evidence type="ECO:0000313" key="7">
    <source>
        <dbReference type="Proteomes" id="UP001445076"/>
    </source>
</evidence>